<dbReference type="InterPro" id="IPR052758">
    <property type="entry name" value="SRC_co-chaperone"/>
</dbReference>
<dbReference type="Gene3D" id="1.25.40.10">
    <property type="entry name" value="Tetratricopeptide repeat domain"/>
    <property type="match status" value="2"/>
</dbReference>
<dbReference type="SUPFAM" id="SSF46565">
    <property type="entry name" value="Chaperone J-domain"/>
    <property type="match status" value="1"/>
</dbReference>
<organism evidence="3 4">
    <name type="scientific">Discostella pseudostelligera</name>
    <dbReference type="NCBI Taxonomy" id="259834"/>
    <lineage>
        <taxon>Eukaryota</taxon>
        <taxon>Sar</taxon>
        <taxon>Stramenopiles</taxon>
        <taxon>Ochrophyta</taxon>
        <taxon>Bacillariophyta</taxon>
        <taxon>Coscinodiscophyceae</taxon>
        <taxon>Thalassiosirophycidae</taxon>
        <taxon>Stephanodiscales</taxon>
        <taxon>Stephanodiscaceae</taxon>
        <taxon>Discostella</taxon>
    </lineage>
</organism>
<dbReference type="InterPro" id="IPR011990">
    <property type="entry name" value="TPR-like_helical_dom_sf"/>
</dbReference>
<comment type="caution">
    <text evidence="3">The sequence shown here is derived from an EMBL/GenBank/DDBJ whole genome shotgun (WGS) entry which is preliminary data.</text>
</comment>
<dbReference type="SMART" id="SM00271">
    <property type="entry name" value="DnaJ"/>
    <property type="match status" value="1"/>
</dbReference>
<evidence type="ECO:0000256" key="1">
    <source>
        <dbReference type="SAM" id="MobiDB-lite"/>
    </source>
</evidence>
<dbReference type="PANTHER" id="PTHR44200">
    <property type="entry name" value="DNAJ HOMOLOG SUBFAMILY C MEMBER 7"/>
    <property type="match status" value="1"/>
</dbReference>
<dbReference type="PANTHER" id="PTHR44200:SF1">
    <property type="entry name" value="DNAJ HOMOLOG SUBFAMILY C MEMBER 7"/>
    <property type="match status" value="1"/>
</dbReference>
<feature type="compositionally biased region" description="Low complexity" evidence="1">
    <location>
        <begin position="76"/>
        <end position="102"/>
    </location>
</feature>
<sequence>MTGSVASAAAASSIMSHRSSSASVRSQQQQSERSYSSYIGDVGGGSISSRTSLQDGLDSIKKQSSATYDQNENIDTASNWSNSSASRRSSTTSKPSTTSTAKKLGQIAENSIVVSGSAVSVLSQRTSISKTSSLGQASRNSSSTVPISNVTESSRLGNERYHEGKLHLERGEYIRSISLFTQAIQLYQKEIASSSFTEQQQAMLANIYSHRCEALYAIGAFPASVRDARKALECEKKSSSSFGGGSGGVHPYSKSANNTSLSNGERLNIEGGAPLRAKVLCSLGYALLGRGDVKGVKAVFQESINVAKRVLGDVEDLTEGNTTTSNNNIRQVVALMKEAVAKATTGLSLLDKYERLKMKWDTKSYMGDNNEILDGILDIAPGAIDWHVSKVIYLIRSQRWFAVANYCEQVATRAMKFEGVFRGDLADMNPFSERIPPVQELKSRFFDEDGIGKDKSLPQHLRTLSPNAARDAAFRLPKELLMYYLRALRLDERYTSAVKVGMALLEFHEQGKSTARYAQEFETLDRTIKVKEEGDKMYRDSNYERALTLYGECLNIDENNESGRRFSILRQPPVAYAKANSDGGKLHAVLHSNRAACFMALGRYHDAILESSHAILIHSMYTKAILRRARCYAKIGEYERARADYNRLIMLVDGARKFPYPPKYQGSTCFFDMPSEVTPQQLAAIKFEMTALNMHPKEAETREDRRTGRRRQGNLMKVLGRPNKWCSNCMKNANHQVVTSTARHRNSGNGEMSESRPSKKNGRSAQRMKRVSFMSTRSTRSYYQPQQYQDSYPHAQHNDMYPTLANRRPPFEHPIDPPITIDTTVDYYAILGVPRTASGTDIKKAYHKLALKYHPDRNSSVDASARFQEISRAYAIIGDSQGKKDEYDHKKLDP</sequence>
<dbReference type="Gene3D" id="1.10.287.110">
    <property type="entry name" value="DnaJ domain"/>
    <property type="match status" value="1"/>
</dbReference>
<gene>
    <name evidence="3" type="ORF">ACHAWU_000372</name>
</gene>
<dbReference type="AlphaFoldDB" id="A0ABD3M6S8"/>
<keyword evidence="4" id="KW-1185">Reference proteome</keyword>
<feature type="compositionally biased region" description="Polar residues" evidence="1">
    <location>
        <begin position="739"/>
        <end position="752"/>
    </location>
</feature>
<feature type="compositionally biased region" description="Basic residues" evidence="1">
    <location>
        <begin position="758"/>
        <end position="770"/>
    </location>
</feature>
<dbReference type="Proteomes" id="UP001530293">
    <property type="component" value="Unassembled WGS sequence"/>
</dbReference>
<dbReference type="PRINTS" id="PR00625">
    <property type="entry name" value="JDOMAIN"/>
</dbReference>
<feature type="region of interest" description="Disordered" evidence="1">
    <location>
        <begin position="739"/>
        <end position="770"/>
    </location>
</feature>
<protein>
    <recommendedName>
        <fullName evidence="2">J domain-containing protein</fullName>
    </recommendedName>
</protein>
<reference evidence="3 4" key="1">
    <citation type="submission" date="2024-10" db="EMBL/GenBank/DDBJ databases">
        <title>Updated reference genomes for cyclostephanoid diatoms.</title>
        <authorList>
            <person name="Roberts W.R."/>
            <person name="Alverson A.J."/>
        </authorList>
    </citation>
    <scope>NUCLEOTIDE SEQUENCE [LARGE SCALE GENOMIC DNA]</scope>
    <source>
        <strain evidence="3 4">AJA232-27</strain>
    </source>
</reference>
<dbReference type="SMART" id="SM00028">
    <property type="entry name" value="TPR"/>
    <property type="match status" value="6"/>
</dbReference>
<dbReference type="PROSITE" id="PS50076">
    <property type="entry name" value="DNAJ_2"/>
    <property type="match status" value="1"/>
</dbReference>
<evidence type="ECO:0000313" key="4">
    <source>
        <dbReference type="Proteomes" id="UP001530293"/>
    </source>
</evidence>
<dbReference type="SUPFAM" id="SSF48452">
    <property type="entry name" value="TPR-like"/>
    <property type="match status" value="2"/>
</dbReference>
<dbReference type="InterPro" id="IPR019734">
    <property type="entry name" value="TPR_rpt"/>
</dbReference>
<evidence type="ECO:0000259" key="2">
    <source>
        <dbReference type="PROSITE" id="PS50076"/>
    </source>
</evidence>
<feature type="region of interest" description="Disordered" evidence="1">
    <location>
        <begin position="1"/>
        <end position="102"/>
    </location>
</feature>
<name>A0ABD3M6S8_9STRA</name>
<dbReference type="Pfam" id="PF00226">
    <property type="entry name" value="DnaJ"/>
    <property type="match status" value="1"/>
</dbReference>
<dbReference type="InterPro" id="IPR001623">
    <property type="entry name" value="DnaJ_domain"/>
</dbReference>
<feature type="compositionally biased region" description="Polar residues" evidence="1">
    <location>
        <begin position="62"/>
        <end position="75"/>
    </location>
</feature>
<proteinExistence type="predicted"/>
<accession>A0ABD3M6S8</accession>
<dbReference type="CDD" id="cd06257">
    <property type="entry name" value="DnaJ"/>
    <property type="match status" value="1"/>
</dbReference>
<dbReference type="InterPro" id="IPR036869">
    <property type="entry name" value="J_dom_sf"/>
</dbReference>
<feature type="compositionally biased region" description="Low complexity" evidence="1">
    <location>
        <begin position="1"/>
        <end position="37"/>
    </location>
</feature>
<evidence type="ECO:0000313" key="3">
    <source>
        <dbReference type="EMBL" id="KAL3757731.1"/>
    </source>
</evidence>
<feature type="domain" description="J" evidence="2">
    <location>
        <begin position="826"/>
        <end position="891"/>
    </location>
</feature>
<dbReference type="EMBL" id="JALLBG020000254">
    <property type="protein sequence ID" value="KAL3757731.1"/>
    <property type="molecule type" value="Genomic_DNA"/>
</dbReference>